<comment type="caution">
    <text evidence="2">The sequence shown here is derived from an EMBL/GenBank/DDBJ whole genome shotgun (WGS) entry which is preliminary data.</text>
</comment>
<dbReference type="AlphaFoldDB" id="A0AAJ2BY96"/>
<evidence type="ECO:0000313" key="3">
    <source>
        <dbReference type="EMBL" id="MDR6836535.1"/>
    </source>
</evidence>
<dbReference type="Proteomes" id="UP001253458">
    <property type="component" value="Unassembled WGS sequence"/>
</dbReference>
<sequence>MAFIVASARLLRDDTSGRMPYSLLNFSVPAWTLQGRQDLGSFDVLNGTPPRIARGSDGQLKPQPADIGTGSELHAELSQYEGGTTLTFATPLATSANTVLIGYTTPQDAKGAAYALLHRTQRSFVPIEGVPGRDPEPALSLAPGGQFVLHSVRAFNAKQGIRQLAATGELRLYGADGKLVSQQTDERVAGDWYPIALTPQGVAVYTDRQGNYRFVSLGRMFGTEPVQDPNTDDLDGTRPGVIYAGG</sequence>
<keyword evidence="4" id="KW-1185">Reference proteome</keyword>
<gene>
    <name evidence="2" type="ORF">J2W88_001792</name>
    <name evidence="3" type="ORF">J2W93_001363</name>
</gene>
<evidence type="ECO:0000256" key="1">
    <source>
        <dbReference type="SAM" id="MobiDB-lite"/>
    </source>
</evidence>
<dbReference type="EMBL" id="JAVDTL010000002">
    <property type="protein sequence ID" value="MDR6766527.1"/>
    <property type="molecule type" value="Genomic_DNA"/>
</dbReference>
<dbReference type="RefSeq" id="WP_209817546.1">
    <property type="nucleotide sequence ID" value="NZ_JAVDTL010000002.1"/>
</dbReference>
<evidence type="ECO:0000313" key="4">
    <source>
        <dbReference type="Proteomes" id="UP001249076"/>
    </source>
</evidence>
<organism evidence="2 5">
    <name type="scientific">Acidovorax delafieldii</name>
    <name type="common">Pseudomonas delafieldii</name>
    <dbReference type="NCBI Taxonomy" id="47920"/>
    <lineage>
        <taxon>Bacteria</taxon>
        <taxon>Pseudomonadati</taxon>
        <taxon>Pseudomonadota</taxon>
        <taxon>Betaproteobacteria</taxon>
        <taxon>Burkholderiales</taxon>
        <taxon>Comamonadaceae</taxon>
        <taxon>Acidovorax</taxon>
    </lineage>
</organism>
<evidence type="ECO:0000313" key="5">
    <source>
        <dbReference type="Proteomes" id="UP001253458"/>
    </source>
</evidence>
<accession>A0AAJ2BY96</accession>
<reference evidence="2 4" key="1">
    <citation type="submission" date="2023-07" db="EMBL/GenBank/DDBJ databases">
        <title>Sorghum-associated microbial communities from plants grown in Nebraska, USA.</title>
        <authorList>
            <person name="Schachtman D."/>
        </authorList>
    </citation>
    <scope>NUCLEOTIDE SEQUENCE</scope>
    <source>
        <strain evidence="3 4">BE105</strain>
        <strain evidence="2">BE69</strain>
    </source>
</reference>
<feature type="region of interest" description="Disordered" evidence="1">
    <location>
        <begin position="224"/>
        <end position="246"/>
    </location>
</feature>
<evidence type="ECO:0000313" key="2">
    <source>
        <dbReference type="EMBL" id="MDR6766527.1"/>
    </source>
</evidence>
<dbReference type="EMBL" id="JAVDTS010000002">
    <property type="protein sequence ID" value="MDR6836535.1"/>
    <property type="molecule type" value="Genomic_DNA"/>
</dbReference>
<protein>
    <submittedName>
        <fullName evidence="2">Uncharacterized protein</fullName>
    </submittedName>
</protein>
<dbReference type="Proteomes" id="UP001249076">
    <property type="component" value="Unassembled WGS sequence"/>
</dbReference>
<proteinExistence type="predicted"/>
<name>A0AAJ2BY96_ACIDE</name>